<protein>
    <submittedName>
        <fullName evidence="2">Uncharacterized protein</fullName>
    </submittedName>
</protein>
<gene>
    <name evidence="2" type="ORF">MGWOODY_Smn1173</name>
</gene>
<feature type="region of interest" description="Disordered" evidence="1">
    <location>
        <begin position="17"/>
        <end position="37"/>
    </location>
</feature>
<proteinExistence type="predicted"/>
<organism evidence="2">
    <name type="scientific">hydrothermal vent metagenome</name>
    <dbReference type="NCBI Taxonomy" id="652676"/>
    <lineage>
        <taxon>unclassified sequences</taxon>
        <taxon>metagenomes</taxon>
        <taxon>ecological metagenomes</taxon>
    </lineage>
</organism>
<dbReference type="EMBL" id="CZQE01000291">
    <property type="protein sequence ID" value="CUS45688.1"/>
    <property type="molecule type" value="Genomic_DNA"/>
</dbReference>
<name>A0A160TMB5_9ZZZZ</name>
<evidence type="ECO:0000256" key="1">
    <source>
        <dbReference type="SAM" id="MobiDB-lite"/>
    </source>
</evidence>
<dbReference type="AlphaFoldDB" id="A0A160TMB5"/>
<accession>A0A160TMB5</accession>
<sequence>MGFRVAAREIAISVSMARSRNERPASRKPHCQNGNGEYKFAQCSNEA</sequence>
<evidence type="ECO:0000313" key="2">
    <source>
        <dbReference type="EMBL" id="CUS45688.1"/>
    </source>
</evidence>
<reference evidence="2" key="1">
    <citation type="submission" date="2015-10" db="EMBL/GenBank/DDBJ databases">
        <authorList>
            <person name="Gilbert D.G."/>
        </authorList>
    </citation>
    <scope>NUCLEOTIDE SEQUENCE</scope>
</reference>